<dbReference type="PROSITE" id="PS00211">
    <property type="entry name" value="ABC_TRANSPORTER_1"/>
    <property type="match status" value="1"/>
</dbReference>
<dbReference type="EMBL" id="CTRP01000002">
    <property type="protein sequence ID" value="CQR70155.1"/>
    <property type="molecule type" value="Genomic_DNA"/>
</dbReference>
<dbReference type="Gene3D" id="3.40.50.300">
    <property type="entry name" value="P-loop containing nucleotide triphosphate hydrolases"/>
    <property type="match status" value="1"/>
</dbReference>
<dbReference type="InterPro" id="IPR050319">
    <property type="entry name" value="ABC_transp_ATP-bind"/>
</dbReference>
<dbReference type="GO" id="GO:0005524">
    <property type="term" value="F:ATP binding"/>
    <property type="evidence" value="ECO:0007669"/>
    <property type="project" value="UniProtKB-KW"/>
</dbReference>
<comment type="similarity">
    <text evidence="1">Belongs to the ABC transporter superfamily.</text>
</comment>
<evidence type="ECO:0000313" key="7">
    <source>
        <dbReference type="EMBL" id="CQR70155.1"/>
    </source>
</evidence>
<dbReference type="RefSeq" id="WP_021170781.1">
    <property type="nucleotide sequence ID" value="NZ_CTRP01000002.1"/>
</dbReference>
<dbReference type="PANTHER" id="PTHR43776:SF7">
    <property type="entry name" value="D,D-DIPEPTIDE TRANSPORT ATP-BINDING PROTEIN DDPF-RELATED"/>
    <property type="match status" value="1"/>
</dbReference>
<dbReference type="CDD" id="cd03257">
    <property type="entry name" value="ABC_NikE_OppD_transporters"/>
    <property type="match status" value="1"/>
</dbReference>
<name>A0A0U1KSB2_9FIRM</name>
<feature type="region of interest" description="Disordered" evidence="5">
    <location>
        <begin position="233"/>
        <end position="255"/>
    </location>
</feature>
<dbReference type="InterPro" id="IPR017871">
    <property type="entry name" value="ABC_transporter-like_CS"/>
</dbReference>
<dbReference type="InterPro" id="IPR003593">
    <property type="entry name" value="AAA+_ATPase"/>
</dbReference>
<gene>
    <name evidence="7" type="ORF">SpAn4DRAFT_4667</name>
</gene>
<evidence type="ECO:0000313" key="8">
    <source>
        <dbReference type="Proteomes" id="UP000049855"/>
    </source>
</evidence>
<keyword evidence="8" id="KW-1185">Reference proteome</keyword>
<dbReference type="PROSITE" id="PS50893">
    <property type="entry name" value="ABC_TRANSPORTER_2"/>
    <property type="match status" value="1"/>
</dbReference>
<keyword evidence="2" id="KW-0813">Transport</keyword>
<dbReference type="GO" id="GO:0055085">
    <property type="term" value="P:transmembrane transport"/>
    <property type="evidence" value="ECO:0007669"/>
    <property type="project" value="UniProtKB-ARBA"/>
</dbReference>
<proteinExistence type="inferred from homology"/>
<evidence type="ECO:0000256" key="5">
    <source>
        <dbReference type="SAM" id="MobiDB-lite"/>
    </source>
</evidence>
<sequence length="255" mass="28680">MNVVAVNQVSLSLAAGETYGLVGESGSGKSTLSRLILGFEKPDAGEVQFLGRNLFRVKKKEMKEIRRNMQIVFQDSVSSLNPRWQIKDSIAEPLRNFAGLSYREEQKRVAYLLDRVGLLPADGQKYPHQFSGGQQKRICIARAIAINPQFIVFDEAVSGLDMTIRKKILDLLSEIRQEMGSAYLFITHDMDVALYMSQKISVMKDGELVETVEGIKSLHEFNHPYAKLLVDSLPPLHPRDRKPYTPAENAENDGQ</sequence>
<evidence type="ECO:0000256" key="4">
    <source>
        <dbReference type="ARBA" id="ARBA00022840"/>
    </source>
</evidence>
<evidence type="ECO:0000256" key="3">
    <source>
        <dbReference type="ARBA" id="ARBA00022741"/>
    </source>
</evidence>
<organism evidence="7 8">
    <name type="scientific">Sporomusa ovata</name>
    <dbReference type="NCBI Taxonomy" id="2378"/>
    <lineage>
        <taxon>Bacteria</taxon>
        <taxon>Bacillati</taxon>
        <taxon>Bacillota</taxon>
        <taxon>Negativicutes</taxon>
        <taxon>Selenomonadales</taxon>
        <taxon>Sporomusaceae</taxon>
        <taxon>Sporomusa</taxon>
    </lineage>
</organism>
<dbReference type="Pfam" id="PF00005">
    <property type="entry name" value="ABC_tran"/>
    <property type="match status" value="1"/>
</dbReference>
<reference evidence="8" key="1">
    <citation type="submission" date="2015-03" db="EMBL/GenBank/DDBJ databases">
        <authorList>
            <person name="Nijsse Bart"/>
        </authorList>
    </citation>
    <scope>NUCLEOTIDE SEQUENCE [LARGE SCALE GENOMIC DNA]</scope>
</reference>
<evidence type="ECO:0000256" key="1">
    <source>
        <dbReference type="ARBA" id="ARBA00005417"/>
    </source>
</evidence>
<dbReference type="Proteomes" id="UP000049855">
    <property type="component" value="Unassembled WGS sequence"/>
</dbReference>
<accession>A0A0U1KSB2</accession>
<dbReference type="AlphaFoldDB" id="A0A0U1KSB2"/>
<keyword evidence="3" id="KW-0547">Nucleotide-binding</keyword>
<dbReference type="GO" id="GO:0016887">
    <property type="term" value="F:ATP hydrolysis activity"/>
    <property type="evidence" value="ECO:0007669"/>
    <property type="project" value="InterPro"/>
</dbReference>
<dbReference type="InterPro" id="IPR003439">
    <property type="entry name" value="ABC_transporter-like_ATP-bd"/>
</dbReference>
<evidence type="ECO:0000256" key="2">
    <source>
        <dbReference type="ARBA" id="ARBA00022448"/>
    </source>
</evidence>
<protein>
    <submittedName>
        <fullName evidence="7">Oligopeptide transport ATP-binding protein OppF (TC 3.A.1.5.1)</fullName>
    </submittedName>
</protein>
<feature type="domain" description="ABC transporter" evidence="6">
    <location>
        <begin position="1"/>
        <end position="230"/>
    </location>
</feature>
<dbReference type="InterPro" id="IPR027417">
    <property type="entry name" value="P-loop_NTPase"/>
</dbReference>
<keyword evidence="4 7" id="KW-0067">ATP-binding</keyword>
<evidence type="ECO:0000259" key="6">
    <source>
        <dbReference type="PROSITE" id="PS50893"/>
    </source>
</evidence>
<dbReference type="PANTHER" id="PTHR43776">
    <property type="entry name" value="TRANSPORT ATP-BINDING PROTEIN"/>
    <property type="match status" value="1"/>
</dbReference>
<dbReference type="SMART" id="SM00382">
    <property type="entry name" value="AAA"/>
    <property type="match status" value="1"/>
</dbReference>
<dbReference type="SUPFAM" id="SSF52540">
    <property type="entry name" value="P-loop containing nucleoside triphosphate hydrolases"/>
    <property type="match status" value="1"/>
</dbReference>